<name>A0A2T8HKU3_9SPHI</name>
<reference evidence="1 2" key="1">
    <citation type="submission" date="2018-04" db="EMBL/GenBank/DDBJ databases">
        <title>Sphingobacterium cortibacter sp. nov.</title>
        <authorList>
            <person name="Li Y."/>
        </authorList>
    </citation>
    <scope>NUCLEOTIDE SEQUENCE [LARGE SCALE GENOMIC DNA]</scope>
    <source>
        <strain evidence="1 2">2c-3</strain>
    </source>
</reference>
<dbReference type="AlphaFoldDB" id="A0A2T8HKU3"/>
<organism evidence="1 2">
    <name type="scientific">Sphingobacterium corticibacter</name>
    <dbReference type="NCBI Taxonomy" id="2171749"/>
    <lineage>
        <taxon>Bacteria</taxon>
        <taxon>Pseudomonadati</taxon>
        <taxon>Bacteroidota</taxon>
        <taxon>Sphingobacteriia</taxon>
        <taxon>Sphingobacteriales</taxon>
        <taxon>Sphingobacteriaceae</taxon>
        <taxon>Sphingobacterium</taxon>
    </lineage>
</organism>
<proteinExistence type="predicted"/>
<comment type="caution">
    <text evidence="1">The sequence shown here is derived from an EMBL/GenBank/DDBJ whole genome shotgun (WGS) entry which is preliminary data.</text>
</comment>
<dbReference type="OrthoDB" id="943693at2"/>
<dbReference type="EMBL" id="QDKG01000002">
    <property type="protein sequence ID" value="PVH26000.1"/>
    <property type="molecule type" value="Genomic_DNA"/>
</dbReference>
<dbReference type="Proteomes" id="UP000245627">
    <property type="component" value="Unassembled WGS sequence"/>
</dbReference>
<accession>A0A2T8HKU3</accession>
<keyword evidence="2" id="KW-1185">Reference proteome</keyword>
<dbReference type="RefSeq" id="WP_116775564.1">
    <property type="nucleotide sequence ID" value="NZ_QDKG01000002.1"/>
</dbReference>
<evidence type="ECO:0000313" key="2">
    <source>
        <dbReference type="Proteomes" id="UP000245627"/>
    </source>
</evidence>
<protein>
    <submittedName>
        <fullName evidence="1">Uncharacterized protein</fullName>
    </submittedName>
</protein>
<evidence type="ECO:0000313" key="1">
    <source>
        <dbReference type="EMBL" id="PVH26000.1"/>
    </source>
</evidence>
<gene>
    <name evidence="1" type="ORF">DC487_08765</name>
</gene>
<sequence>MQAVLGRFITALGAIMMDDISAITLDQGVVELSSNKLPMRLWIYPDDVHHRLEINDNFKTIHIDLHALVHDMDKILARIRTIAGFGRRIYARQTVVARIDKRITTAFLTEHHLQTPMPGKYRYGLYFEGELVSIAVFSGGRKMQGQPEDYRSFELIRFCHKRDFIAVGGLSKLIAAFRKDFKPGDLMTYVDRDWSQDSSLQQIGFIEKGTLAPQPVVIPHKPSIASTLDEDKDHPAIYKMNSGSTKLVLPFDITN</sequence>